<organism evidence="1 2">
    <name type="scientific">Pseudoduganella namucuonensis</name>
    <dbReference type="NCBI Taxonomy" id="1035707"/>
    <lineage>
        <taxon>Bacteria</taxon>
        <taxon>Pseudomonadati</taxon>
        <taxon>Pseudomonadota</taxon>
        <taxon>Betaproteobacteria</taxon>
        <taxon>Burkholderiales</taxon>
        <taxon>Oxalobacteraceae</taxon>
        <taxon>Telluria group</taxon>
        <taxon>Pseudoduganella</taxon>
    </lineage>
</organism>
<sequence length="90" mass="9361">MAAGKFDAALNVHLSRQTQGTVGVSVRLNSPLTPEEAARMRSLGMVGAETGRRVLFGTVPVSALPSLASFDKVARLSLDQKMAPKPGVAA</sequence>
<dbReference type="EMBL" id="FPBO01000024">
    <property type="protein sequence ID" value="SFV05569.1"/>
    <property type="molecule type" value="Genomic_DNA"/>
</dbReference>
<evidence type="ECO:0000313" key="2">
    <source>
        <dbReference type="Proteomes" id="UP000199391"/>
    </source>
</evidence>
<dbReference type="STRING" id="1035707.SAMN05216552_102429"/>
<reference evidence="2" key="1">
    <citation type="submission" date="2016-10" db="EMBL/GenBank/DDBJ databases">
        <authorList>
            <person name="Varghese N."/>
            <person name="Submissions S."/>
        </authorList>
    </citation>
    <scope>NUCLEOTIDE SEQUENCE [LARGE SCALE GENOMIC DNA]</scope>
    <source>
        <strain evidence="2">CGMCC 1.11014</strain>
    </source>
</reference>
<protein>
    <submittedName>
        <fullName evidence="1">Uncharacterized protein</fullName>
    </submittedName>
</protein>
<dbReference type="AlphaFoldDB" id="A0A1I7L760"/>
<dbReference type="Proteomes" id="UP000199391">
    <property type="component" value="Unassembled WGS sequence"/>
</dbReference>
<dbReference type="OrthoDB" id="9902011at2"/>
<keyword evidence="2" id="KW-1185">Reference proteome</keyword>
<proteinExistence type="predicted"/>
<accession>A0A1I7L760</accession>
<name>A0A1I7L760_9BURK</name>
<dbReference type="RefSeq" id="WP_093557805.1">
    <property type="nucleotide sequence ID" value="NZ_FPBO01000024.1"/>
</dbReference>
<gene>
    <name evidence="1" type="ORF">SAMN05216552_102429</name>
</gene>
<evidence type="ECO:0000313" key="1">
    <source>
        <dbReference type="EMBL" id="SFV05569.1"/>
    </source>
</evidence>